<dbReference type="SMART" id="SM00298">
    <property type="entry name" value="CHROMO"/>
    <property type="match status" value="1"/>
</dbReference>
<dbReference type="PANTHER" id="PTHR24126:SF14">
    <property type="entry name" value="ANK_REP_REGION DOMAIN-CONTAINING PROTEIN"/>
    <property type="match status" value="1"/>
</dbReference>
<sequence>MSVSCLNPRLNVTLQKPLATSALDLLRKPSVEVNCNTTVPFVNGSMTRLNEVGRRTVARDDVEELGLTHCGIFRTPHPNWKVEKELCQWSIAGEQINVKMDCEDSTKSQSGDNTNTSEVKPALSTVEGEEKKDATSSECHVHIGDTGLEDEDEEMDDEEVESEGDEVESIEDIKIQNGVFKYRVRWVGCKPSEDTWEPEESFTGSESKVLLEKYREAHKERVEQLLKAETRFFPAYENTSETRKGRRTKRGPRWEYVSEIVTRDDKTGLKPRELQASDVFYGQPASELATASSELKKLFDPSHKNSATELFLTTTDPAVKVTRSQTKALIGSRDVSRSNTPTLTTKLLTAADTSRGSVSPTSKKTKGSQKKGKAASKRAPKRNASEQKEPAQGPECVTVNSPSLVDNQVTTNSSSDKPPIVLKLTLKKTEKPSKREKRSSSEKAPKEKNKKEKKLSLSVVLTPPSPQPKEADQKSDNDTKMDVDLSSPQPSTEPKPESEKLAGDLNAETPSRISEQSSRLLPPTSVRRRADHLLPGKISIGPLTSQVLNNMLRELEIKYYGDEERHPYTQEQFNEAILSGNFMRVRKAMVNNVLTAPRLAMWTNPYGVNLLHMLCRSMRCDERHAGDDIATVLCSIAPTLLSSRDNLGKIPLHDAVDKGQVCRVTRLLTFHSPVNVTDRNGNSPLSLAYSKNHAKMVRILLQAGANFYPLESSERRKPESQRKRRAFDVLTKHSRMVSGQMQRARRKVYRLLTEVRTASPCFTAPFSDGPEFTFTFYHTPTPNPPGGQYGHILFLHVCSVRPEGGNWQTRCWGGLRLSQAPFLNGRPLEPTSMTDRGDHMIFFIIPVNGANTICIRLCETEVSKRVILGVQMVLVKRTVRENWSSVNHYPPLEQAPMVGPF</sequence>
<dbReference type="OrthoDB" id="424503at2759"/>
<evidence type="ECO:0000256" key="1">
    <source>
        <dbReference type="ARBA" id="ARBA00022737"/>
    </source>
</evidence>
<dbReference type="InterPro" id="IPR036770">
    <property type="entry name" value="Ankyrin_rpt-contain_sf"/>
</dbReference>
<reference evidence="8" key="1">
    <citation type="submission" date="2016-03" db="UniProtKB">
        <authorList>
            <consortium name="WormBaseParasite"/>
        </authorList>
    </citation>
    <scope>IDENTIFICATION</scope>
</reference>
<dbReference type="CDD" id="cd00024">
    <property type="entry name" value="CD_CSD"/>
    <property type="match status" value="1"/>
</dbReference>
<accession>A0A0R3PQP5</accession>
<name>A0A0R3PQP5_ANGCS</name>
<feature type="compositionally biased region" description="Polar residues" evidence="4">
    <location>
        <begin position="107"/>
        <end position="118"/>
    </location>
</feature>
<evidence type="ECO:0000259" key="5">
    <source>
        <dbReference type="PROSITE" id="PS50013"/>
    </source>
</evidence>
<feature type="compositionally biased region" description="Basic residues" evidence="4">
    <location>
        <begin position="363"/>
        <end position="381"/>
    </location>
</feature>
<evidence type="ECO:0000256" key="4">
    <source>
        <dbReference type="SAM" id="MobiDB-lite"/>
    </source>
</evidence>
<feature type="compositionally biased region" description="Low complexity" evidence="4">
    <location>
        <begin position="340"/>
        <end position="349"/>
    </location>
</feature>
<dbReference type="WBParaSite" id="ACOC_0000770001-mRNA-1">
    <property type="protein sequence ID" value="ACOC_0000770001-mRNA-1"/>
    <property type="gene ID" value="ACOC_0000770001"/>
</dbReference>
<evidence type="ECO:0000256" key="3">
    <source>
        <dbReference type="PROSITE-ProRule" id="PRU00023"/>
    </source>
</evidence>
<feature type="compositionally biased region" description="Polar residues" evidence="4">
    <location>
        <begin position="351"/>
        <end position="360"/>
    </location>
</feature>
<keyword evidence="2 3" id="KW-0040">ANK repeat</keyword>
<dbReference type="Proteomes" id="UP000267027">
    <property type="component" value="Unassembled WGS sequence"/>
</dbReference>
<feature type="compositionally biased region" description="Polar residues" evidence="4">
    <location>
        <begin position="398"/>
        <end position="416"/>
    </location>
</feature>
<dbReference type="EMBL" id="UYYA01004067">
    <property type="protein sequence ID" value="VDM59286.1"/>
    <property type="molecule type" value="Genomic_DNA"/>
</dbReference>
<dbReference type="SUPFAM" id="SSF48403">
    <property type="entry name" value="Ankyrin repeat"/>
    <property type="match status" value="1"/>
</dbReference>
<feature type="region of interest" description="Disordered" evidence="4">
    <location>
        <begin position="102"/>
        <end position="156"/>
    </location>
</feature>
<dbReference type="OMA" id="ANTICIR"/>
<dbReference type="SUPFAM" id="SSF54160">
    <property type="entry name" value="Chromo domain-like"/>
    <property type="match status" value="1"/>
</dbReference>
<proteinExistence type="predicted"/>
<gene>
    <name evidence="6" type="ORF">ACOC_LOCUS7701</name>
</gene>
<keyword evidence="1" id="KW-0677">Repeat</keyword>
<feature type="repeat" description="ANK" evidence="3">
    <location>
        <begin position="680"/>
        <end position="712"/>
    </location>
</feature>
<feature type="compositionally biased region" description="Basic and acidic residues" evidence="4">
    <location>
        <begin position="427"/>
        <end position="450"/>
    </location>
</feature>
<organism evidence="8">
    <name type="scientific">Angiostrongylus costaricensis</name>
    <name type="common">Nematode worm</name>
    <dbReference type="NCBI Taxonomy" id="334426"/>
    <lineage>
        <taxon>Eukaryota</taxon>
        <taxon>Metazoa</taxon>
        <taxon>Ecdysozoa</taxon>
        <taxon>Nematoda</taxon>
        <taxon>Chromadorea</taxon>
        <taxon>Rhabditida</taxon>
        <taxon>Rhabditina</taxon>
        <taxon>Rhabditomorpha</taxon>
        <taxon>Strongyloidea</taxon>
        <taxon>Metastrongylidae</taxon>
        <taxon>Angiostrongylus</taxon>
    </lineage>
</organism>
<dbReference type="InterPro" id="IPR002110">
    <property type="entry name" value="Ankyrin_rpt"/>
</dbReference>
<feature type="compositionally biased region" description="Acidic residues" evidence="4">
    <location>
        <begin position="147"/>
        <end position="156"/>
    </location>
</feature>
<dbReference type="Pfam" id="PF00385">
    <property type="entry name" value="Chromo"/>
    <property type="match status" value="1"/>
</dbReference>
<feature type="region of interest" description="Disordered" evidence="4">
    <location>
        <begin position="332"/>
        <end position="520"/>
    </location>
</feature>
<protein>
    <submittedName>
        <fullName evidence="8">Chromo domain-containing protein</fullName>
    </submittedName>
</protein>
<feature type="compositionally biased region" description="Basic and acidic residues" evidence="4">
    <location>
        <begin position="469"/>
        <end position="483"/>
    </location>
</feature>
<dbReference type="Gene3D" id="2.40.50.40">
    <property type="match status" value="1"/>
</dbReference>
<feature type="domain" description="Chromo" evidence="5">
    <location>
        <begin position="165"/>
        <end position="226"/>
    </location>
</feature>
<evidence type="ECO:0000313" key="8">
    <source>
        <dbReference type="WBParaSite" id="ACOC_0000770001-mRNA-1"/>
    </source>
</evidence>
<feature type="compositionally biased region" description="Polar residues" evidence="4">
    <location>
        <begin position="508"/>
        <end position="519"/>
    </location>
</feature>
<feature type="compositionally biased region" description="Basic and acidic residues" evidence="4">
    <location>
        <begin position="128"/>
        <end position="143"/>
    </location>
</feature>
<dbReference type="PANTHER" id="PTHR24126">
    <property type="entry name" value="ANKYRIN REPEAT, PH AND SEC7 DOMAIN CONTAINING PROTEIN SECG-RELATED"/>
    <property type="match status" value="1"/>
</dbReference>
<evidence type="ECO:0000256" key="2">
    <source>
        <dbReference type="ARBA" id="ARBA00023043"/>
    </source>
</evidence>
<dbReference type="PROSITE" id="PS50088">
    <property type="entry name" value="ANK_REPEAT"/>
    <property type="match status" value="1"/>
</dbReference>
<dbReference type="STRING" id="334426.A0A0R3PQP5"/>
<dbReference type="Pfam" id="PF12796">
    <property type="entry name" value="Ank_2"/>
    <property type="match status" value="1"/>
</dbReference>
<dbReference type="Gene3D" id="1.25.40.20">
    <property type="entry name" value="Ankyrin repeat-containing domain"/>
    <property type="match status" value="1"/>
</dbReference>
<evidence type="ECO:0000313" key="6">
    <source>
        <dbReference type="EMBL" id="VDM59286.1"/>
    </source>
</evidence>
<dbReference type="AlphaFoldDB" id="A0A0R3PQP5"/>
<dbReference type="InterPro" id="IPR023780">
    <property type="entry name" value="Chromo_domain"/>
</dbReference>
<dbReference type="SMART" id="SM00248">
    <property type="entry name" value="ANK"/>
    <property type="match status" value="2"/>
</dbReference>
<dbReference type="InterPro" id="IPR000953">
    <property type="entry name" value="Chromo/chromo_shadow_dom"/>
</dbReference>
<reference evidence="6 7" key="2">
    <citation type="submission" date="2018-11" db="EMBL/GenBank/DDBJ databases">
        <authorList>
            <consortium name="Pathogen Informatics"/>
        </authorList>
    </citation>
    <scope>NUCLEOTIDE SEQUENCE [LARGE SCALE GENOMIC DNA]</scope>
    <source>
        <strain evidence="6 7">Costa Rica</strain>
    </source>
</reference>
<dbReference type="PROSITE" id="PS50013">
    <property type="entry name" value="CHROMO_2"/>
    <property type="match status" value="1"/>
</dbReference>
<dbReference type="InterPro" id="IPR016197">
    <property type="entry name" value="Chromo-like_dom_sf"/>
</dbReference>
<evidence type="ECO:0000313" key="7">
    <source>
        <dbReference type="Proteomes" id="UP000267027"/>
    </source>
</evidence>
<keyword evidence="7" id="KW-1185">Reference proteome</keyword>
<dbReference type="PROSITE" id="PS50297">
    <property type="entry name" value="ANK_REP_REGION"/>
    <property type="match status" value="1"/>
</dbReference>